<evidence type="ECO:0000313" key="2">
    <source>
        <dbReference type="Proteomes" id="UP000503447"/>
    </source>
</evidence>
<dbReference type="Gene3D" id="3.30.420.10">
    <property type="entry name" value="Ribonuclease H-like superfamily/Ribonuclease H"/>
    <property type="match status" value="2"/>
</dbReference>
<sequence>MPWVVGIDEAGYGPNLGPLVQAAVALRLPEGDPAGWATLASVVRRAHERPDGRLLIDDSKKVYTRGGLEALERGVWSITGADPRPLHEFLWSGDDVPAWGDELCAEAWFDGDDAVPLHIAPDAEWAASEPVRGAIGGQWTGDYRIVPAPRFNRMVDEYGSKGTVLGRGLIELLGALTGAVPQDGEPLLFACDKQGGRNFYGSILQEAFPDGWVVAERESADESRYRVEGLPREVTITFRPRADGDSVSVALASMVCKYLREVCMWQFNRFWAGHVPGLQPTAGYPVDAKRFYAEIRPAMDRLGLTADQVWRKK</sequence>
<dbReference type="Proteomes" id="UP000503447">
    <property type="component" value="Chromosome"/>
</dbReference>
<name>A0A6M5YQR3_9BACT</name>
<keyword evidence="2" id="KW-1185">Reference proteome</keyword>
<protein>
    <submittedName>
        <fullName evidence="1">Uncharacterized protein</fullName>
    </submittedName>
</protein>
<proteinExistence type="predicted"/>
<dbReference type="RefSeq" id="WP_171471135.1">
    <property type="nucleotide sequence ID" value="NZ_CP053452.2"/>
</dbReference>
<accession>A0A6M5YQR3</accession>
<dbReference type="GO" id="GO:0003676">
    <property type="term" value="F:nucleic acid binding"/>
    <property type="evidence" value="ECO:0007669"/>
    <property type="project" value="InterPro"/>
</dbReference>
<dbReference type="InterPro" id="IPR036397">
    <property type="entry name" value="RNaseH_sf"/>
</dbReference>
<dbReference type="SUPFAM" id="SSF53098">
    <property type="entry name" value="Ribonuclease H-like"/>
    <property type="match status" value="1"/>
</dbReference>
<gene>
    <name evidence="1" type="ORF">FTUN_2879</name>
</gene>
<dbReference type="EMBL" id="CP053452">
    <property type="protein sequence ID" value="QJW95332.1"/>
    <property type="molecule type" value="Genomic_DNA"/>
</dbReference>
<dbReference type="AlphaFoldDB" id="A0A6M5YQR3"/>
<reference evidence="2" key="1">
    <citation type="submission" date="2020-05" db="EMBL/GenBank/DDBJ databases">
        <title>Frigoriglobus tundricola gen. nov., sp. nov., a psychrotolerant cellulolytic planctomycete of the family Gemmataceae with two divergent copies of 16S rRNA gene.</title>
        <authorList>
            <person name="Kulichevskaya I.S."/>
            <person name="Ivanova A.A."/>
            <person name="Naumoff D.G."/>
            <person name="Beletsky A.V."/>
            <person name="Rijpstra W.I.C."/>
            <person name="Sinninghe Damste J.S."/>
            <person name="Mardanov A.V."/>
            <person name="Ravin N.V."/>
            <person name="Dedysh S.N."/>
        </authorList>
    </citation>
    <scope>NUCLEOTIDE SEQUENCE [LARGE SCALE GENOMIC DNA]</scope>
    <source>
        <strain evidence="2">PL17</strain>
    </source>
</reference>
<dbReference type="InterPro" id="IPR012337">
    <property type="entry name" value="RNaseH-like_sf"/>
</dbReference>
<organism evidence="1 2">
    <name type="scientific">Frigoriglobus tundricola</name>
    <dbReference type="NCBI Taxonomy" id="2774151"/>
    <lineage>
        <taxon>Bacteria</taxon>
        <taxon>Pseudomonadati</taxon>
        <taxon>Planctomycetota</taxon>
        <taxon>Planctomycetia</taxon>
        <taxon>Gemmatales</taxon>
        <taxon>Gemmataceae</taxon>
        <taxon>Frigoriglobus</taxon>
    </lineage>
</organism>
<evidence type="ECO:0000313" key="1">
    <source>
        <dbReference type="EMBL" id="QJW95332.1"/>
    </source>
</evidence>
<dbReference type="KEGG" id="ftj:FTUN_2879"/>